<dbReference type="SFLD" id="SFLDG01129">
    <property type="entry name" value="C1.5:_HAD__Beta-PGM__Phosphata"/>
    <property type="match status" value="1"/>
</dbReference>
<keyword evidence="5" id="KW-1185">Reference proteome</keyword>
<keyword evidence="1 3" id="KW-0378">Hydrolase</keyword>
<dbReference type="Proteomes" id="UP001649381">
    <property type="component" value="Unassembled WGS sequence"/>
</dbReference>
<evidence type="ECO:0000256" key="1">
    <source>
        <dbReference type="ARBA" id="ARBA00022801"/>
    </source>
</evidence>
<dbReference type="RefSeq" id="WP_236336294.1">
    <property type="nucleotide sequence ID" value="NZ_JAKIJS010000001.1"/>
</dbReference>
<protein>
    <recommendedName>
        <fullName evidence="3">Pyrophosphatase PpaX</fullName>
        <ecNumber evidence="3">3.6.1.1</ecNumber>
    </recommendedName>
</protein>
<dbReference type="HAMAP" id="MF_01250">
    <property type="entry name" value="Pyrophosphat_PpaX"/>
    <property type="match status" value="1"/>
</dbReference>
<comment type="similarity">
    <text evidence="3">Belongs to the HAD-like hydrolase superfamily. PpaX family.</text>
</comment>
<dbReference type="NCBIfam" id="TIGR01549">
    <property type="entry name" value="HAD-SF-IA-v1"/>
    <property type="match status" value="1"/>
</dbReference>
<evidence type="ECO:0000256" key="2">
    <source>
        <dbReference type="ARBA" id="ARBA00022842"/>
    </source>
</evidence>
<dbReference type="Pfam" id="PF13419">
    <property type="entry name" value="HAD_2"/>
    <property type="match status" value="1"/>
</dbReference>
<dbReference type="InterPro" id="IPR041492">
    <property type="entry name" value="HAD_2"/>
</dbReference>
<dbReference type="NCBIfam" id="NF009804">
    <property type="entry name" value="PRK13288.1"/>
    <property type="match status" value="1"/>
</dbReference>
<sequence length="216" mass="24218">MKVDTILFDLDGTLINTNELIIASFTHTLEHYCPQTYSREDIISFIGLPLIDSFKEVDESSVAEMVKMYKAHNLAHHEQYVHAFEGVVDTVKVLHEKGFKLGIVTTKMRDAVELGLEITGLSDYFTTIVTLDDVEQAKPHPEPIFKALDKLQADVNSAIMVGDSRYDIEAGKNAGTMTAAVAWTIKGRESLELRNPDFMLEEMSDLLRVLEVEVVV</sequence>
<dbReference type="InterPro" id="IPR006439">
    <property type="entry name" value="HAD-SF_hydro_IA"/>
</dbReference>
<dbReference type="PANTHER" id="PTHR43434:SF26">
    <property type="entry name" value="PYROPHOSPHATASE PPAX"/>
    <property type="match status" value="1"/>
</dbReference>
<dbReference type="EMBL" id="JAKIJS010000001">
    <property type="protein sequence ID" value="MCF6138698.1"/>
    <property type="molecule type" value="Genomic_DNA"/>
</dbReference>
<dbReference type="EC" id="3.6.1.1" evidence="3"/>
<organism evidence="4 5">
    <name type="scientific">Pseudalkalibacillus berkeleyi</name>
    <dbReference type="NCBI Taxonomy" id="1069813"/>
    <lineage>
        <taxon>Bacteria</taxon>
        <taxon>Bacillati</taxon>
        <taxon>Bacillota</taxon>
        <taxon>Bacilli</taxon>
        <taxon>Bacillales</taxon>
        <taxon>Fictibacillaceae</taxon>
        <taxon>Pseudalkalibacillus</taxon>
    </lineage>
</organism>
<gene>
    <name evidence="3 4" type="primary">ppaX</name>
    <name evidence="4" type="ORF">L2716_13255</name>
</gene>
<dbReference type="GO" id="GO:0004427">
    <property type="term" value="F:inorganic diphosphate phosphatase activity"/>
    <property type="evidence" value="ECO:0007669"/>
    <property type="project" value="UniProtKB-EC"/>
</dbReference>
<accession>A0ABS9H4H9</accession>
<dbReference type="SFLD" id="SFLDG01135">
    <property type="entry name" value="C1.5.6:_HAD__Beta-PGM__Phospha"/>
    <property type="match status" value="1"/>
</dbReference>
<comment type="catalytic activity">
    <reaction evidence="3">
        <text>diphosphate + H2O = 2 phosphate + H(+)</text>
        <dbReference type="Rhea" id="RHEA:24576"/>
        <dbReference type="ChEBI" id="CHEBI:15377"/>
        <dbReference type="ChEBI" id="CHEBI:15378"/>
        <dbReference type="ChEBI" id="CHEBI:33019"/>
        <dbReference type="ChEBI" id="CHEBI:43474"/>
        <dbReference type="EC" id="3.6.1.1"/>
    </reaction>
</comment>
<dbReference type="InterPro" id="IPR023198">
    <property type="entry name" value="PGP-like_dom2"/>
</dbReference>
<dbReference type="SFLD" id="SFLDS00003">
    <property type="entry name" value="Haloacid_Dehalogenase"/>
    <property type="match status" value="1"/>
</dbReference>
<proteinExistence type="inferred from homology"/>
<comment type="cofactor">
    <cofactor evidence="3">
        <name>Mg(2+)</name>
        <dbReference type="ChEBI" id="CHEBI:18420"/>
    </cofactor>
</comment>
<dbReference type="InterPro" id="IPR023214">
    <property type="entry name" value="HAD_sf"/>
</dbReference>
<dbReference type="InterPro" id="IPR036412">
    <property type="entry name" value="HAD-like_sf"/>
</dbReference>
<comment type="function">
    <text evidence="3">Hydrolyzes pyrophosphate formed during P-Ser-HPr dephosphorylation by HPrK/P. Might play a role in controlling the intracellular pyrophosphate pool.</text>
</comment>
<dbReference type="InterPro" id="IPR023733">
    <property type="entry name" value="Pyrophosphatase_Ppax"/>
</dbReference>
<dbReference type="Gene3D" id="1.10.150.240">
    <property type="entry name" value="Putative phosphatase, domain 2"/>
    <property type="match status" value="1"/>
</dbReference>
<evidence type="ECO:0000256" key="3">
    <source>
        <dbReference type="HAMAP-Rule" id="MF_01250"/>
    </source>
</evidence>
<comment type="caution">
    <text evidence="4">The sequence shown here is derived from an EMBL/GenBank/DDBJ whole genome shotgun (WGS) entry which is preliminary data.</text>
</comment>
<dbReference type="InterPro" id="IPR050155">
    <property type="entry name" value="HAD-like_hydrolase_sf"/>
</dbReference>
<keyword evidence="2 3" id="KW-0460">Magnesium</keyword>
<dbReference type="PANTHER" id="PTHR43434">
    <property type="entry name" value="PHOSPHOGLYCOLATE PHOSPHATASE"/>
    <property type="match status" value="1"/>
</dbReference>
<reference evidence="4 5" key="1">
    <citation type="submission" date="2022-01" db="EMBL/GenBank/DDBJ databases">
        <title>Alkalihalobacillus sp. EGI L200015, a novel bacterium isolated from a salt lake sediment.</title>
        <authorList>
            <person name="Gao L."/>
            <person name="Fang B.-Z."/>
            <person name="Li W.-J."/>
        </authorList>
    </citation>
    <scope>NUCLEOTIDE SEQUENCE [LARGE SCALE GENOMIC DNA]</scope>
    <source>
        <strain evidence="4 5">KCTC 12718</strain>
    </source>
</reference>
<dbReference type="SUPFAM" id="SSF56784">
    <property type="entry name" value="HAD-like"/>
    <property type="match status" value="1"/>
</dbReference>
<feature type="active site" description="Nucleophile" evidence="3">
    <location>
        <position position="9"/>
    </location>
</feature>
<dbReference type="Gene3D" id="3.40.50.1000">
    <property type="entry name" value="HAD superfamily/HAD-like"/>
    <property type="match status" value="1"/>
</dbReference>
<dbReference type="CDD" id="cd02616">
    <property type="entry name" value="HAD_PPase"/>
    <property type="match status" value="1"/>
</dbReference>
<name>A0ABS9H4H9_9BACL</name>
<evidence type="ECO:0000313" key="5">
    <source>
        <dbReference type="Proteomes" id="UP001649381"/>
    </source>
</evidence>
<evidence type="ECO:0000313" key="4">
    <source>
        <dbReference type="EMBL" id="MCF6138698.1"/>
    </source>
</evidence>